<reference evidence="1" key="1">
    <citation type="submission" date="2023-07" db="EMBL/GenBank/DDBJ databases">
        <title>draft genome sequence of fig (Ficus carica).</title>
        <authorList>
            <person name="Takahashi T."/>
            <person name="Nishimura K."/>
        </authorList>
    </citation>
    <scope>NUCLEOTIDE SEQUENCE</scope>
</reference>
<accession>A0AA88CRX3</accession>
<protein>
    <submittedName>
        <fullName evidence="1">Uncharacterized protein</fullName>
    </submittedName>
</protein>
<gene>
    <name evidence="1" type="ORF">TIFTF001_002268</name>
</gene>
<organism evidence="1 2">
    <name type="scientific">Ficus carica</name>
    <name type="common">Common fig</name>
    <dbReference type="NCBI Taxonomy" id="3494"/>
    <lineage>
        <taxon>Eukaryota</taxon>
        <taxon>Viridiplantae</taxon>
        <taxon>Streptophyta</taxon>
        <taxon>Embryophyta</taxon>
        <taxon>Tracheophyta</taxon>
        <taxon>Spermatophyta</taxon>
        <taxon>Magnoliopsida</taxon>
        <taxon>eudicotyledons</taxon>
        <taxon>Gunneridae</taxon>
        <taxon>Pentapetalae</taxon>
        <taxon>rosids</taxon>
        <taxon>fabids</taxon>
        <taxon>Rosales</taxon>
        <taxon>Moraceae</taxon>
        <taxon>Ficeae</taxon>
        <taxon>Ficus</taxon>
    </lineage>
</organism>
<dbReference type="AlphaFoldDB" id="A0AA88CRX3"/>
<dbReference type="EMBL" id="BTGU01000002">
    <property type="protein sequence ID" value="GMN29050.1"/>
    <property type="molecule type" value="Genomic_DNA"/>
</dbReference>
<proteinExistence type="predicted"/>
<evidence type="ECO:0000313" key="1">
    <source>
        <dbReference type="EMBL" id="GMN29050.1"/>
    </source>
</evidence>
<sequence length="113" mass="11840">MVVSNSPPKHALNSLVESWGEGAREVSVARVRKEGGLDWSVSGGKRDWVNLHAGGGGEARQIWLGGFVAGINGEVVSVVGEFADIGEGAGDGWVVSGLESNDFFKIPNQSHLP</sequence>
<keyword evidence="2" id="KW-1185">Reference proteome</keyword>
<dbReference type="Proteomes" id="UP001187192">
    <property type="component" value="Unassembled WGS sequence"/>
</dbReference>
<comment type="caution">
    <text evidence="1">The sequence shown here is derived from an EMBL/GenBank/DDBJ whole genome shotgun (WGS) entry which is preliminary data.</text>
</comment>
<evidence type="ECO:0000313" key="2">
    <source>
        <dbReference type="Proteomes" id="UP001187192"/>
    </source>
</evidence>
<name>A0AA88CRX3_FICCA</name>